<proteinExistence type="predicted"/>
<dbReference type="Proteomes" id="UP000591131">
    <property type="component" value="Unassembled WGS sequence"/>
</dbReference>
<feature type="chain" id="PRO_5029716847" evidence="1">
    <location>
        <begin position="19"/>
        <end position="179"/>
    </location>
</feature>
<reference evidence="2 3" key="1">
    <citation type="submission" date="2020-04" db="EMBL/GenBank/DDBJ databases">
        <title>Perkinsus chesapeaki whole genome sequence.</title>
        <authorList>
            <person name="Bogema D.R."/>
        </authorList>
    </citation>
    <scope>NUCLEOTIDE SEQUENCE [LARGE SCALE GENOMIC DNA]</scope>
    <source>
        <strain evidence="2">ATCC PRA-425</strain>
    </source>
</reference>
<name>A0A7J6MAE6_PERCH</name>
<keyword evidence="3" id="KW-1185">Reference proteome</keyword>
<evidence type="ECO:0000256" key="1">
    <source>
        <dbReference type="SAM" id="SignalP"/>
    </source>
</evidence>
<dbReference type="EMBL" id="JAAPAO010000189">
    <property type="protein sequence ID" value="KAF4668514.1"/>
    <property type="molecule type" value="Genomic_DNA"/>
</dbReference>
<feature type="signal peptide" evidence="1">
    <location>
        <begin position="1"/>
        <end position="18"/>
    </location>
</feature>
<organism evidence="2 3">
    <name type="scientific">Perkinsus chesapeaki</name>
    <name type="common">Clam parasite</name>
    <name type="synonym">Perkinsus andrewsi</name>
    <dbReference type="NCBI Taxonomy" id="330153"/>
    <lineage>
        <taxon>Eukaryota</taxon>
        <taxon>Sar</taxon>
        <taxon>Alveolata</taxon>
        <taxon>Perkinsozoa</taxon>
        <taxon>Perkinsea</taxon>
        <taxon>Perkinsida</taxon>
        <taxon>Perkinsidae</taxon>
        <taxon>Perkinsus</taxon>
    </lineage>
</organism>
<evidence type="ECO:0000313" key="3">
    <source>
        <dbReference type="Proteomes" id="UP000591131"/>
    </source>
</evidence>
<sequence length="179" mass="19631">MSRLLFLLASYYVPLGFGTGWNDNWKPRTMIDRLSKKGHMKLTPKEDNKCSTVKSVSVAFNKDTVQLGLTYMLKGQRKSEIMIDSTVEYSVEEEKGRIYMFLKPSNDEEISSVADGLRWLNAHVAGKAVDAEKSAGLAVEQLTKNTVKVAAQLGGGVQCGFEKTIRLPPPPPPPTAGGL</sequence>
<comment type="caution">
    <text evidence="2">The sequence shown here is derived from an EMBL/GenBank/DDBJ whole genome shotgun (WGS) entry which is preliminary data.</text>
</comment>
<accession>A0A7J6MAE6</accession>
<gene>
    <name evidence="2" type="ORF">FOL47_002975</name>
</gene>
<protein>
    <submittedName>
        <fullName evidence="2">Uncharacterized protein</fullName>
    </submittedName>
</protein>
<keyword evidence="1" id="KW-0732">Signal</keyword>
<evidence type="ECO:0000313" key="2">
    <source>
        <dbReference type="EMBL" id="KAF4668514.1"/>
    </source>
</evidence>
<dbReference type="AlphaFoldDB" id="A0A7J6MAE6"/>